<name>A0A917RNL0_9ACTN</name>
<gene>
    <name evidence="1" type="ORF">GCM10010094_90730</name>
</gene>
<dbReference type="EMBL" id="BMPQ01000053">
    <property type="protein sequence ID" value="GGL15676.1"/>
    <property type="molecule type" value="Genomic_DNA"/>
</dbReference>
<evidence type="ECO:0000313" key="1">
    <source>
        <dbReference type="EMBL" id="GGL15676.1"/>
    </source>
</evidence>
<comment type="caution">
    <text evidence="1">The sequence shown here is derived from an EMBL/GenBank/DDBJ whole genome shotgun (WGS) entry which is preliminary data.</text>
</comment>
<dbReference type="AlphaFoldDB" id="A0A917RNL0"/>
<proteinExistence type="predicted"/>
<sequence length="56" mass="5951">MTGLAPIAHDGTTGTTVQFLPSESLPAAAIPTAGDLTRFATSWPHLTLEVHDRHIE</sequence>
<reference evidence="1" key="1">
    <citation type="journal article" date="2014" name="Int. J. Syst. Evol. Microbiol.">
        <title>Complete genome sequence of Corynebacterium casei LMG S-19264T (=DSM 44701T), isolated from a smear-ripened cheese.</title>
        <authorList>
            <consortium name="US DOE Joint Genome Institute (JGI-PGF)"/>
            <person name="Walter F."/>
            <person name="Albersmeier A."/>
            <person name="Kalinowski J."/>
            <person name="Ruckert C."/>
        </authorList>
    </citation>
    <scope>NUCLEOTIDE SEQUENCE</scope>
    <source>
        <strain evidence="1">JCM 3035</strain>
    </source>
</reference>
<reference evidence="1" key="2">
    <citation type="submission" date="2020-09" db="EMBL/GenBank/DDBJ databases">
        <authorList>
            <person name="Sun Q."/>
            <person name="Ohkuma M."/>
        </authorList>
    </citation>
    <scope>NUCLEOTIDE SEQUENCE</scope>
    <source>
        <strain evidence="1">JCM 3035</strain>
    </source>
</reference>
<organism evidence="1 2">
    <name type="scientific">Streptomyces flaveus</name>
    <dbReference type="NCBI Taxonomy" id="66370"/>
    <lineage>
        <taxon>Bacteria</taxon>
        <taxon>Bacillati</taxon>
        <taxon>Actinomycetota</taxon>
        <taxon>Actinomycetes</taxon>
        <taxon>Kitasatosporales</taxon>
        <taxon>Streptomycetaceae</taxon>
        <taxon>Streptomyces</taxon>
        <taxon>Streptomyces aurantiacus group</taxon>
    </lineage>
</organism>
<dbReference type="Proteomes" id="UP000637788">
    <property type="component" value="Unassembled WGS sequence"/>
</dbReference>
<protein>
    <submittedName>
        <fullName evidence="1">Uncharacterized protein</fullName>
    </submittedName>
</protein>
<keyword evidence="2" id="KW-1185">Reference proteome</keyword>
<accession>A0A917RNL0</accession>
<evidence type="ECO:0000313" key="2">
    <source>
        <dbReference type="Proteomes" id="UP000637788"/>
    </source>
</evidence>